<proteinExistence type="predicted"/>
<keyword evidence="3" id="KW-1185">Reference proteome</keyword>
<sequence length="130" mass="13976">MILPKLSAAILSMALLGSAYAAPNIDPDTSLDQWVVMSGATNGAADALGASEEDLDKHRTTARAHLTRYATEHGAQIEQFEALFERGMIEGKKLVEDRASLASVKGQNAISGFRHDISIDYETVKDALDT</sequence>
<protein>
    <recommendedName>
        <fullName evidence="4">DUF4142 domain-containing protein</fullName>
    </recommendedName>
</protein>
<gene>
    <name evidence="2" type="ORF">EDC26_10171</name>
</gene>
<name>A0A4R3MB97_9BURK</name>
<accession>A0A4R3MB97</accession>
<evidence type="ECO:0008006" key="4">
    <source>
        <dbReference type="Google" id="ProtNLM"/>
    </source>
</evidence>
<dbReference type="RefSeq" id="WP_132579291.1">
    <property type="nucleotide sequence ID" value="NZ_SMAJ01000001.1"/>
</dbReference>
<reference evidence="2 3" key="1">
    <citation type="submission" date="2019-03" db="EMBL/GenBank/DDBJ databases">
        <title>Genomic Encyclopedia of Type Strains, Phase IV (KMG-IV): sequencing the most valuable type-strain genomes for metagenomic binning, comparative biology and taxonomic classification.</title>
        <authorList>
            <person name="Goeker M."/>
        </authorList>
    </citation>
    <scope>NUCLEOTIDE SEQUENCE [LARGE SCALE GENOMIC DNA]</scope>
    <source>
        <strain evidence="2 3">DSM 24591</strain>
    </source>
</reference>
<dbReference type="OrthoDB" id="8685676at2"/>
<keyword evidence="1" id="KW-0732">Signal</keyword>
<organism evidence="2 3">
    <name type="scientific">Paralcaligenes ureilyticus</name>
    <dbReference type="NCBI Taxonomy" id="627131"/>
    <lineage>
        <taxon>Bacteria</taxon>
        <taxon>Pseudomonadati</taxon>
        <taxon>Pseudomonadota</taxon>
        <taxon>Betaproteobacteria</taxon>
        <taxon>Burkholderiales</taxon>
        <taxon>Alcaligenaceae</taxon>
        <taxon>Paralcaligenes</taxon>
    </lineage>
</organism>
<evidence type="ECO:0000313" key="3">
    <source>
        <dbReference type="Proteomes" id="UP000295525"/>
    </source>
</evidence>
<feature type="chain" id="PRO_5020526093" description="DUF4142 domain-containing protein" evidence="1">
    <location>
        <begin position="22"/>
        <end position="130"/>
    </location>
</feature>
<comment type="caution">
    <text evidence="2">The sequence shown here is derived from an EMBL/GenBank/DDBJ whole genome shotgun (WGS) entry which is preliminary data.</text>
</comment>
<dbReference type="AlphaFoldDB" id="A0A4R3MB97"/>
<feature type="signal peptide" evidence="1">
    <location>
        <begin position="1"/>
        <end position="21"/>
    </location>
</feature>
<dbReference type="Proteomes" id="UP000295525">
    <property type="component" value="Unassembled WGS sequence"/>
</dbReference>
<evidence type="ECO:0000313" key="2">
    <source>
        <dbReference type="EMBL" id="TCT10851.1"/>
    </source>
</evidence>
<dbReference type="EMBL" id="SMAJ01000001">
    <property type="protein sequence ID" value="TCT10851.1"/>
    <property type="molecule type" value="Genomic_DNA"/>
</dbReference>
<evidence type="ECO:0000256" key="1">
    <source>
        <dbReference type="SAM" id="SignalP"/>
    </source>
</evidence>